<dbReference type="Proteomes" id="UP000314294">
    <property type="component" value="Unassembled WGS sequence"/>
</dbReference>
<comment type="caution">
    <text evidence="2">The sequence shown here is derived from an EMBL/GenBank/DDBJ whole genome shotgun (WGS) entry which is preliminary data.</text>
</comment>
<protein>
    <submittedName>
        <fullName evidence="2">Uncharacterized protein</fullName>
    </submittedName>
</protein>
<dbReference type="AlphaFoldDB" id="A0A4Z2G7V6"/>
<sequence length="123" mass="12751">MKRSVREAQGFSAPKGANRLCGGGGLSRGPEEEEEEKESAQGSAQKERLGLGELEALGKRGGTGGLGAGLETEPPLEQRGGTGGAIKRLKRALSPVFSLEGVAQRSSAFPMRDSSSPACRVKL</sequence>
<proteinExistence type="predicted"/>
<accession>A0A4Z2G7V6</accession>
<organism evidence="2 3">
    <name type="scientific">Liparis tanakae</name>
    <name type="common">Tanaka's snailfish</name>
    <dbReference type="NCBI Taxonomy" id="230148"/>
    <lineage>
        <taxon>Eukaryota</taxon>
        <taxon>Metazoa</taxon>
        <taxon>Chordata</taxon>
        <taxon>Craniata</taxon>
        <taxon>Vertebrata</taxon>
        <taxon>Euteleostomi</taxon>
        <taxon>Actinopterygii</taxon>
        <taxon>Neopterygii</taxon>
        <taxon>Teleostei</taxon>
        <taxon>Neoteleostei</taxon>
        <taxon>Acanthomorphata</taxon>
        <taxon>Eupercaria</taxon>
        <taxon>Perciformes</taxon>
        <taxon>Cottioidei</taxon>
        <taxon>Cottales</taxon>
        <taxon>Liparidae</taxon>
        <taxon>Liparis</taxon>
    </lineage>
</organism>
<keyword evidence="3" id="KW-1185">Reference proteome</keyword>
<gene>
    <name evidence="2" type="ORF">EYF80_040950</name>
</gene>
<name>A0A4Z2G7V6_9TELE</name>
<evidence type="ECO:0000313" key="2">
    <source>
        <dbReference type="EMBL" id="TNN48874.1"/>
    </source>
</evidence>
<evidence type="ECO:0000313" key="3">
    <source>
        <dbReference type="Proteomes" id="UP000314294"/>
    </source>
</evidence>
<evidence type="ECO:0000256" key="1">
    <source>
        <dbReference type="SAM" id="MobiDB-lite"/>
    </source>
</evidence>
<feature type="compositionally biased region" description="Gly residues" evidence="1">
    <location>
        <begin position="59"/>
        <end position="68"/>
    </location>
</feature>
<feature type="region of interest" description="Disordered" evidence="1">
    <location>
        <begin position="1"/>
        <end position="82"/>
    </location>
</feature>
<dbReference type="EMBL" id="SRLO01000679">
    <property type="protein sequence ID" value="TNN48874.1"/>
    <property type="molecule type" value="Genomic_DNA"/>
</dbReference>
<reference evidence="2 3" key="1">
    <citation type="submission" date="2019-03" db="EMBL/GenBank/DDBJ databases">
        <title>First draft genome of Liparis tanakae, snailfish: a comprehensive survey of snailfish specific genes.</title>
        <authorList>
            <person name="Kim W."/>
            <person name="Song I."/>
            <person name="Jeong J.-H."/>
            <person name="Kim D."/>
            <person name="Kim S."/>
            <person name="Ryu S."/>
            <person name="Song J.Y."/>
            <person name="Lee S.K."/>
        </authorList>
    </citation>
    <scope>NUCLEOTIDE SEQUENCE [LARGE SCALE GENOMIC DNA]</scope>
    <source>
        <tissue evidence="2">Muscle</tissue>
    </source>
</reference>